<comment type="caution">
    <text evidence="2">The sequence shown here is derived from an EMBL/GenBank/DDBJ whole genome shotgun (WGS) entry which is preliminary data.</text>
</comment>
<protein>
    <recommendedName>
        <fullName evidence="4">DUF4811 domain-containing protein</fullName>
    </recommendedName>
</protein>
<dbReference type="PATRIC" id="fig|1267003.4.peg.1132"/>
<keyword evidence="1" id="KW-1133">Transmembrane helix</keyword>
<keyword evidence="1" id="KW-0472">Membrane</keyword>
<accession>A0A0R1GVJ6</accession>
<organism evidence="2 3">
    <name type="scientific">Levilactobacillus parabrevis ATCC 53295</name>
    <dbReference type="NCBI Taxonomy" id="1267003"/>
    <lineage>
        <taxon>Bacteria</taxon>
        <taxon>Bacillati</taxon>
        <taxon>Bacillota</taxon>
        <taxon>Bacilli</taxon>
        <taxon>Lactobacillales</taxon>
        <taxon>Lactobacillaceae</taxon>
        <taxon>Levilactobacillus</taxon>
    </lineage>
</organism>
<dbReference type="eggNOG" id="ENOG5032RPZ">
    <property type="taxonomic scope" value="Bacteria"/>
</dbReference>
<name>A0A0R1GVJ6_9LACO</name>
<dbReference type="STRING" id="357278.IV61_GL001194"/>
<reference evidence="2 3" key="1">
    <citation type="journal article" date="2015" name="Genome Announc.">
        <title>Expanding the biotechnology potential of lactobacilli through comparative genomics of 213 strains and associated genera.</title>
        <authorList>
            <person name="Sun Z."/>
            <person name="Harris H.M."/>
            <person name="McCann A."/>
            <person name="Guo C."/>
            <person name="Argimon S."/>
            <person name="Zhang W."/>
            <person name="Yang X."/>
            <person name="Jeffery I.B."/>
            <person name="Cooney J.C."/>
            <person name="Kagawa T.F."/>
            <person name="Liu W."/>
            <person name="Song Y."/>
            <person name="Salvetti E."/>
            <person name="Wrobel A."/>
            <person name="Rasinkangas P."/>
            <person name="Parkhill J."/>
            <person name="Rea M.C."/>
            <person name="O'Sullivan O."/>
            <person name="Ritari J."/>
            <person name="Douillard F.P."/>
            <person name="Paul Ross R."/>
            <person name="Yang R."/>
            <person name="Briner A.E."/>
            <person name="Felis G.E."/>
            <person name="de Vos W.M."/>
            <person name="Barrangou R."/>
            <person name="Klaenhammer T.R."/>
            <person name="Caufield P.W."/>
            <person name="Cui Y."/>
            <person name="Zhang H."/>
            <person name="O'Toole P.W."/>
        </authorList>
    </citation>
    <scope>NUCLEOTIDE SEQUENCE [LARGE SCALE GENOMIC DNA]</scope>
    <source>
        <strain evidence="2 3">ATCC 53295</strain>
    </source>
</reference>
<dbReference type="AlphaFoldDB" id="A0A0R1GVJ6"/>
<keyword evidence="1" id="KW-0812">Transmembrane</keyword>
<proteinExistence type="predicted"/>
<evidence type="ECO:0000256" key="1">
    <source>
        <dbReference type="SAM" id="Phobius"/>
    </source>
</evidence>
<dbReference type="InterPro" id="IPR032083">
    <property type="entry name" value="DUF4811"/>
</dbReference>
<dbReference type="RefSeq" id="WP_020089855.1">
    <property type="nucleotide sequence ID" value="NZ_AZCZ01000028.1"/>
</dbReference>
<evidence type="ECO:0008006" key="4">
    <source>
        <dbReference type="Google" id="ProtNLM"/>
    </source>
</evidence>
<dbReference type="OrthoDB" id="2249491at2"/>
<dbReference type="Pfam" id="PF16069">
    <property type="entry name" value="DUF4811"/>
    <property type="match status" value="1"/>
</dbReference>
<dbReference type="EMBL" id="AZCZ01000028">
    <property type="protein sequence ID" value="KRK36147.1"/>
    <property type="molecule type" value="Genomic_DNA"/>
</dbReference>
<sequence length="241" mass="26904">MIVITLVLCAVLAFVFYVYMSKRALANTLTVLAIVGMLTSIFFMVKNDHDHYGLHNVTTTSTQKIYSASPSKQLPMMIYQSIGTANKHQVYVYKTSADAKKTSHTKAKVTTKNVVKRTTGANRIVTKKVYREYKSDLYSFWFGLSGNGHKYVKETNTIYVNKDWTVLSATQAKKLQKLTSSKAFQAKQKTAATAYVKQQVMAAMTKNPSLSAAEQKKVTKQAAAAYQAQAMQQLIKQVKAE</sequence>
<keyword evidence="3" id="KW-1185">Reference proteome</keyword>
<gene>
    <name evidence="2" type="ORF">FD07_GL001067</name>
</gene>
<evidence type="ECO:0000313" key="2">
    <source>
        <dbReference type="EMBL" id="KRK36147.1"/>
    </source>
</evidence>
<feature type="transmembrane region" description="Helical" evidence="1">
    <location>
        <begin position="23"/>
        <end position="45"/>
    </location>
</feature>
<evidence type="ECO:0000313" key="3">
    <source>
        <dbReference type="Proteomes" id="UP000051176"/>
    </source>
</evidence>
<dbReference type="Proteomes" id="UP000051176">
    <property type="component" value="Unassembled WGS sequence"/>
</dbReference>